<accession>A0A0W8CEZ2</accession>
<dbReference type="GO" id="GO:0000272">
    <property type="term" value="P:polysaccharide catabolic process"/>
    <property type="evidence" value="ECO:0007669"/>
    <property type="project" value="UniProtKB-KW"/>
</dbReference>
<proteinExistence type="inferred from homology"/>
<evidence type="ECO:0000259" key="6">
    <source>
        <dbReference type="PROSITE" id="PS51760"/>
    </source>
</evidence>
<dbReference type="GO" id="GO:0031176">
    <property type="term" value="F:endo-1,4-beta-xylanase activity"/>
    <property type="evidence" value="ECO:0007669"/>
    <property type="project" value="UniProtKB-ARBA"/>
</dbReference>
<evidence type="ECO:0000256" key="4">
    <source>
        <dbReference type="ARBA" id="ARBA00023326"/>
    </source>
</evidence>
<evidence type="ECO:0000256" key="2">
    <source>
        <dbReference type="ARBA" id="ARBA00022801"/>
    </source>
</evidence>
<name>A0A0W8CEZ2_PHYNI</name>
<evidence type="ECO:0000313" key="7">
    <source>
        <dbReference type="EMBL" id="KUF82637.1"/>
    </source>
</evidence>
<feature type="signal peptide" evidence="5">
    <location>
        <begin position="1"/>
        <end position="19"/>
    </location>
</feature>
<protein>
    <recommendedName>
        <fullName evidence="6">GH10 domain-containing protein</fullName>
    </recommendedName>
</protein>
<keyword evidence="3" id="KW-0119">Carbohydrate metabolism</keyword>
<dbReference type="InterPro" id="IPR017853">
    <property type="entry name" value="GH"/>
</dbReference>
<dbReference type="AlphaFoldDB" id="A0A0W8CEZ2"/>
<dbReference type="Proteomes" id="UP000054636">
    <property type="component" value="Unassembled WGS sequence"/>
</dbReference>
<feature type="domain" description="GH10" evidence="6">
    <location>
        <begin position="50"/>
        <end position="152"/>
    </location>
</feature>
<dbReference type="InterPro" id="IPR001000">
    <property type="entry name" value="GH10_dom"/>
</dbReference>
<dbReference type="SUPFAM" id="SSF51445">
    <property type="entry name" value="(Trans)glycosidases"/>
    <property type="match status" value="1"/>
</dbReference>
<reference evidence="7 8" key="1">
    <citation type="submission" date="2015-11" db="EMBL/GenBank/DDBJ databases">
        <title>Genomes and virulence difference between two physiological races of Phytophthora nicotianae.</title>
        <authorList>
            <person name="Liu H."/>
            <person name="Ma X."/>
            <person name="Yu H."/>
            <person name="Fang D."/>
            <person name="Li Y."/>
            <person name="Wang X."/>
            <person name="Wang W."/>
            <person name="Dong Y."/>
            <person name="Xiao B."/>
        </authorList>
    </citation>
    <scope>NUCLEOTIDE SEQUENCE [LARGE SCALE GENOMIC DNA]</scope>
    <source>
        <strain evidence="8">race 1</strain>
    </source>
</reference>
<evidence type="ECO:0000256" key="5">
    <source>
        <dbReference type="SAM" id="SignalP"/>
    </source>
</evidence>
<organism evidence="7 8">
    <name type="scientific">Phytophthora nicotianae</name>
    <name type="common">Potato buckeye rot agent</name>
    <name type="synonym">Phytophthora parasitica</name>
    <dbReference type="NCBI Taxonomy" id="4792"/>
    <lineage>
        <taxon>Eukaryota</taxon>
        <taxon>Sar</taxon>
        <taxon>Stramenopiles</taxon>
        <taxon>Oomycota</taxon>
        <taxon>Peronosporomycetes</taxon>
        <taxon>Peronosporales</taxon>
        <taxon>Peronosporaceae</taxon>
        <taxon>Phytophthora</taxon>
    </lineage>
</organism>
<comment type="similarity">
    <text evidence="1">Belongs to the glycosyl hydrolase 10 (cellulase F) family.</text>
</comment>
<gene>
    <name evidence="7" type="ORF">AM588_10000423</name>
</gene>
<dbReference type="PROSITE" id="PS51760">
    <property type="entry name" value="GH10_2"/>
    <property type="match status" value="1"/>
</dbReference>
<evidence type="ECO:0000256" key="1">
    <source>
        <dbReference type="ARBA" id="ARBA00007495"/>
    </source>
</evidence>
<feature type="chain" id="PRO_5006940469" description="GH10 domain-containing protein" evidence="5">
    <location>
        <begin position="20"/>
        <end position="152"/>
    </location>
</feature>
<dbReference type="Pfam" id="PF00331">
    <property type="entry name" value="Glyco_hydro_10"/>
    <property type="match status" value="1"/>
</dbReference>
<keyword evidence="4" id="KW-0624">Polysaccharide degradation</keyword>
<keyword evidence="5" id="KW-0732">Signal</keyword>
<dbReference type="Gene3D" id="3.20.20.80">
    <property type="entry name" value="Glycosidases"/>
    <property type="match status" value="1"/>
</dbReference>
<keyword evidence="2" id="KW-0378">Hydrolase</keyword>
<evidence type="ECO:0000256" key="3">
    <source>
        <dbReference type="ARBA" id="ARBA00023277"/>
    </source>
</evidence>
<evidence type="ECO:0000313" key="8">
    <source>
        <dbReference type="Proteomes" id="UP000054636"/>
    </source>
</evidence>
<dbReference type="EMBL" id="LNFP01002712">
    <property type="protein sequence ID" value="KUF82637.1"/>
    <property type="molecule type" value="Genomic_DNA"/>
</dbReference>
<sequence length="152" mass="16598">MNAVIALALGASSLAVAIADPRVMIESTYTDTKGLNDLAKSMGNKYMGTATDIKQLSDKYYTGELNTTQDFGMITPANAMKVGIVYDYTVNVVVVINVVLQWDATEPKQGVFTFEDADKIVAFANKTGAQVRCHALVWVSFQNANCRGKRQY</sequence>
<comment type="caution">
    <text evidence="7">The sequence shown here is derived from an EMBL/GenBank/DDBJ whole genome shotgun (WGS) entry which is preliminary data.</text>
</comment>